<name>A0A164KYD8_9CRUS</name>
<evidence type="ECO:0000313" key="2">
    <source>
        <dbReference type="Proteomes" id="UP000076858"/>
    </source>
</evidence>
<sequence>MRPINADETCNKIIVDTLTLSSSNVFPISLLYITLAHSAFTKIPHRKIFAVHISRGNDPGNNMVRPL</sequence>
<dbReference type="EMBL" id="LRGB01003235">
    <property type="protein sequence ID" value="KZS03641.1"/>
    <property type="molecule type" value="Genomic_DNA"/>
</dbReference>
<dbReference type="AlphaFoldDB" id="A0A164KYD8"/>
<organism evidence="1 2">
    <name type="scientific">Daphnia magna</name>
    <dbReference type="NCBI Taxonomy" id="35525"/>
    <lineage>
        <taxon>Eukaryota</taxon>
        <taxon>Metazoa</taxon>
        <taxon>Ecdysozoa</taxon>
        <taxon>Arthropoda</taxon>
        <taxon>Crustacea</taxon>
        <taxon>Branchiopoda</taxon>
        <taxon>Diplostraca</taxon>
        <taxon>Cladocera</taxon>
        <taxon>Anomopoda</taxon>
        <taxon>Daphniidae</taxon>
        <taxon>Daphnia</taxon>
    </lineage>
</organism>
<accession>A0A164KYD8</accession>
<comment type="caution">
    <text evidence="1">The sequence shown here is derived from an EMBL/GenBank/DDBJ whole genome shotgun (WGS) entry which is preliminary data.</text>
</comment>
<evidence type="ECO:0000313" key="1">
    <source>
        <dbReference type="EMBL" id="KZS03641.1"/>
    </source>
</evidence>
<gene>
    <name evidence="1" type="ORF">APZ42_033586</name>
</gene>
<reference evidence="1 2" key="1">
    <citation type="submission" date="2016-03" db="EMBL/GenBank/DDBJ databases">
        <title>EvidentialGene: Evidence-directed Construction of Genes on Genomes.</title>
        <authorList>
            <person name="Gilbert D.G."/>
            <person name="Choi J.-H."/>
            <person name="Mockaitis K."/>
            <person name="Colbourne J."/>
            <person name="Pfrender M."/>
        </authorList>
    </citation>
    <scope>NUCLEOTIDE SEQUENCE [LARGE SCALE GENOMIC DNA]</scope>
    <source>
        <strain evidence="1 2">Xinb3</strain>
        <tissue evidence="1">Complete organism</tissue>
    </source>
</reference>
<dbReference type="Proteomes" id="UP000076858">
    <property type="component" value="Unassembled WGS sequence"/>
</dbReference>
<protein>
    <submittedName>
        <fullName evidence="1">Uncharacterized protein</fullName>
    </submittedName>
</protein>
<proteinExistence type="predicted"/>
<keyword evidence="2" id="KW-1185">Reference proteome</keyword>